<dbReference type="AlphaFoldDB" id="A0A1V4ERB6"/>
<dbReference type="EMBL" id="MWPS01000029">
    <property type="protein sequence ID" value="OPG15441.1"/>
    <property type="molecule type" value="Genomic_DNA"/>
</dbReference>
<name>A0A1V4ERB6_9BACL</name>
<reference evidence="1 2" key="1">
    <citation type="submission" date="2017-02" db="EMBL/GenBank/DDBJ databases">
        <title>Draft genome of Acidibacillus ferrooxidans Huett2.</title>
        <authorList>
            <person name="Schopf S."/>
        </authorList>
    </citation>
    <scope>NUCLEOTIDE SEQUENCE [LARGE SCALE GENOMIC DNA]</scope>
    <source>
        <strain evidence="1 2">Huett2</strain>
    </source>
</reference>
<comment type="caution">
    <text evidence="1">The sequence shown here is derived from an EMBL/GenBank/DDBJ whole genome shotgun (WGS) entry which is preliminary data.</text>
</comment>
<organism evidence="1 2">
    <name type="scientific">Ferroacidibacillus organovorans</name>
    <dbReference type="NCBI Taxonomy" id="1765683"/>
    <lineage>
        <taxon>Bacteria</taxon>
        <taxon>Bacillati</taxon>
        <taxon>Bacillota</taxon>
        <taxon>Bacilli</taxon>
        <taxon>Bacillales</taxon>
        <taxon>Alicyclobacillaceae</taxon>
        <taxon>Ferroacidibacillus</taxon>
    </lineage>
</organism>
<accession>A0A1V4ERB6</accession>
<gene>
    <name evidence="1" type="ORF">B2M26_11865</name>
</gene>
<evidence type="ECO:0000313" key="1">
    <source>
        <dbReference type="EMBL" id="OPG15441.1"/>
    </source>
</evidence>
<proteinExistence type="predicted"/>
<dbReference type="Proteomes" id="UP000190229">
    <property type="component" value="Unassembled WGS sequence"/>
</dbReference>
<keyword evidence="2" id="KW-1185">Reference proteome</keyword>
<sequence length="181" mass="20839">MYIVFGLRKEKVDTETVLADEFSKLDMIDSMSDRNFLDFFMKIFACMCRIDLALFRLSTTDNNGRFFTGRHLFDSQPACVGFMVAASQKIFGRPGQHRGHEHQLHATSSIVNTSNLLVSTINALTPDEFDEFLKFDVLNEALSKKTQKIGDFERAFFAEAFRVFFSTDEEINSLEVLWRAY</sequence>
<protein>
    <submittedName>
        <fullName evidence="1">Uncharacterized protein</fullName>
    </submittedName>
</protein>
<evidence type="ECO:0000313" key="2">
    <source>
        <dbReference type="Proteomes" id="UP000190229"/>
    </source>
</evidence>